<protein>
    <recommendedName>
        <fullName evidence="3">Leucine-rich repeat-containing protein</fullName>
    </recommendedName>
</protein>
<gene>
    <name evidence="1" type="ORF">CYY_002597</name>
</gene>
<dbReference type="InterPro" id="IPR032675">
    <property type="entry name" value="LRR_dom_sf"/>
</dbReference>
<comment type="caution">
    <text evidence="1">The sequence shown here is derived from an EMBL/GenBank/DDBJ whole genome shotgun (WGS) entry which is preliminary data.</text>
</comment>
<evidence type="ECO:0000313" key="1">
    <source>
        <dbReference type="EMBL" id="KAF2076083.1"/>
    </source>
</evidence>
<proteinExistence type="predicted"/>
<evidence type="ECO:0008006" key="3">
    <source>
        <dbReference type="Google" id="ProtNLM"/>
    </source>
</evidence>
<dbReference type="SUPFAM" id="SSF52047">
    <property type="entry name" value="RNI-like"/>
    <property type="match status" value="1"/>
</dbReference>
<dbReference type="Gene3D" id="3.80.10.10">
    <property type="entry name" value="Ribonuclease Inhibitor"/>
    <property type="match status" value="1"/>
</dbReference>
<dbReference type="InterPro" id="IPR001611">
    <property type="entry name" value="Leu-rich_rpt"/>
</dbReference>
<reference evidence="1" key="1">
    <citation type="submission" date="2020-01" db="EMBL/GenBank/DDBJ databases">
        <title>Development of genomics and gene disruption for Polysphondylium violaceum indicates a role for the polyketide synthase stlB in stalk morphogenesis.</title>
        <authorList>
            <person name="Narita B."/>
            <person name="Kawabe Y."/>
            <person name="Kin K."/>
            <person name="Saito T."/>
            <person name="Gibbs R."/>
            <person name="Kuspa A."/>
            <person name="Muzny D."/>
            <person name="Queller D."/>
            <person name="Richards S."/>
            <person name="Strassman J."/>
            <person name="Sucgang R."/>
            <person name="Worley K."/>
            <person name="Schaap P."/>
        </authorList>
    </citation>
    <scope>NUCLEOTIDE SEQUENCE</scope>
    <source>
        <strain evidence="1">QSvi11</strain>
    </source>
</reference>
<keyword evidence="2" id="KW-1185">Reference proteome</keyword>
<accession>A0A8J4PW09</accession>
<organism evidence="1 2">
    <name type="scientific">Polysphondylium violaceum</name>
    <dbReference type="NCBI Taxonomy" id="133409"/>
    <lineage>
        <taxon>Eukaryota</taxon>
        <taxon>Amoebozoa</taxon>
        <taxon>Evosea</taxon>
        <taxon>Eumycetozoa</taxon>
        <taxon>Dictyostelia</taxon>
        <taxon>Dictyosteliales</taxon>
        <taxon>Dictyosteliaceae</taxon>
        <taxon>Polysphondylium</taxon>
    </lineage>
</organism>
<name>A0A8J4PW09_9MYCE</name>
<dbReference type="OrthoDB" id="20131at2759"/>
<evidence type="ECO:0000313" key="2">
    <source>
        <dbReference type="Proteomes" id="UP000695562"/>
    </source>
</evidence>
<dbReference type="EMBL" id="AJWJ01000073">
    <property type="protein sequence ID" value="KAF2076083.1"/>
    <property type="molecule type" value="Genomic_DNA"/>
</dbReference>
<sequence length="537" mass="62333">MNKVISKNIYREILKYCNKEKGLWKYSLSYVCKQWFEIQRKQFLEEYIVTSYSQLKNLLQLLEWNEQEQIKNSPTTSNVYQLKQICDSEKQSNHLTKFSIVKQVRTFKFMDLDKELENGQESQNEYLWIIDSIQKKFMGYQHLKGLYFDKSDQLYISMVPHSKFLFNFYIKSSNKDSFPLQTLADTVKRSPNLKSITLANFCYCSNSIDFLKAIKESSIAHFHLKIESNSNLLIDRLLDKEFRCIKVTGAKLYLGRFNQLISSSKSIESLNTPIYFHANETYENLNGLCDHIQNNQTMKSLKISGSKRFNLSVEFSKLFSRVFYYNSSITFLSIGKLPILSDDFFVSLLHNQTLLHLELTNGCLNQDHLHSLCLVLSKASINPKERSAIKYLSLKNNNLSDINSSLSLMLSKNKTLRGIDLSGNNFTIHQAACIFESLEGNDQLYKMDFSGCFKFPTKESLIPLKNYLTTSKNLLSINLYNCSFIETSSSTNNTTIANIENTIDIEKQSIINNNQDVIVFQPKFHYRPHFIPTVLRQ</sequence>
<dbReference type="PROSITE" id="PS51450">
    <property type="entry name" value="LRR"/>
    <property type="match status" value="1"/>
</dbReference>
<dbReference type="Proteomes" id="UP000695562">
    <property type="component" value="Unassembled WGS sequence"/>
</dbReference>
<dbReference type="AlphaFoldDB" id="A0A8J4PW09"/>